<dbReference type="EMBL" id="MAHX01000013">
    <property type="protein sequence ID" value="OPC65989.1"/>
    <property type="molecule type" value="Genomic_DNA"/>
</dbReference>
<name>A0A1T3MNH5_9FLAO</name>
<evidence type="ECO:0000313" key="2">
    <source>
        <dbReference type="Proteomes" id="UP000190813"/>
    </source>
</evidence>
<protein>
    <submittedName>
        <fullName evidence="1">Uncharacterized protein</fullName>
    </submittedName>
</protein>
<dbReference type="AlphaFoldDB" id="A0A1T3MNH5"/>
<accession>A0A1T3MNH5</accession>
<comment type="caution">
    <text evidence="1">The sequence shown here is derived from an EMBL/GenBank/DDBJ whole genome shotgun (WGS) entry which is preliminary data.</text>
</comment>
<gene>
    <name evidence="1" type="ORF">BAZ10_01770</name>
</gene>
<proteinExistence type="predicted"/>
<dbReference type="Proteomes" id="UP000190813">
    <property type="component" value="Unassembled WGS sequence"/>
</dbReference>
<sequence length="90" mass="10483">MNSKNLRKRMKIAYRNYTRKKLINLALYASQNAKRISIALDIPFEIIKDEEIYQSLHGKMIKITSLNRVKANKKGLTKGSKIYINKNNLT</sequence>
<organism evidence="1 2">
    <name type="scientific">Elizabethkingia occulta</name>
    <dbReference type="NCBI Taxonomy" id="1867263"/>
    <lineage>
        <taxon>Bacteria</taxon>
        <taxon>Pseudomonadati</taxon>
        <taxon>Bacteroidota</taxon>
        <taxon>Flavobacteriia</taxon>
        <taxon>Flavobacteriales</taxon>
        <taxon>Weeksellaceae</taxon>
        <taxon>Elizabethkingia</taxon>
    </lineage>
</organism>
<keyword evidence="2" id="KW-1185">Reference proteome</keyword>
<reference evidence="1 2" key="1">
    <citation type="submission" date="2016-06" db="EMBL/GenBank/DDBJ databases">
        <title>Revisiting the taxonomy of the Elizabethkingia Genus based on Whole-Genome Sequencing, Optical Mapping, and MALDI-TOF.</title>
        <authorList>
            <person name="Nicholson A.C."/>
        </authorList>
    </citation>
    <scope>NUCLEOTIDE SEQUENCE [LARGE SCALE GENOMIC DNA]</scope>
    <source>
        <strain evidence="1 2">G4070</strain>
    </source>
</reference>
<dbReference type="RefSeq" id="WP_078764321.1">
    <property type="nucleotide sequence ID" value="NZ_CBCSBR010000052.1"/>
</dbReference>
<evidence type="ECO:0000313" key="1">
    <source>
        <dbReference type="EMBL" id="OPC65989.1"/>
    </source>
</evidence>